<protein>
    <submittedName>
        <fullName evidence="2">Uncharacterized protein</fullName>
    </submittedName>
</protein>
<feature type="region of interest" description="Disordered" evidence="1">
    <location>
        <begin position="76"/>
        <end position="102"/>
    </location>
</feature>
<evidence type="ECO:0000313" key="2">
    <source>
        <dbReference type="EMBL" id="CAJ1384752.1"/>
    </source>
</evidence>
<dbReference type="AlphaFoldDB" id="A0AA36MUX0"/>
<comment type="caution">
    <text evidence="2">The sequence shown here is derived from an EMBL/GenBank/DDBJ whole genome shotgun (WGS) entry which is preliminary data.</text>
</comment>
<organism evidence="2 3">
    <name type="scientific">Effrenium voratum</name>
    <dbReference type="NCBI Taxonomy" id="2562239"/>
    <lineage>
        <taxon>Eukaryota</taxon>
        <taxon>Sar</taxon>
        <taxon>Alveolata</taxon>
        <taxon>Dinophyceae</taxon>
        <taxon>Suessiales</taxon>
        <taxon>Symbiodiniaceae</taxon>
        <taxon>Effrenium</taxon>
    </lineage>
</organism>
<evidence type="ECO:0000313" key="3">
    <source>
        <dbReference type="Proteomes" id="UP001178507"/>
    </source>
</evidence>
<name>A0AA36MUX0_9DINO</name>
<sequence>MAHSEGGSSSAASAPGEKKGALVNDFTVRGCVLDAMREGLPKATAKKWVHDLSRNFYVQDDASFTKAWYELRQNWEKQSTRKQRKQRRQQDTQEPSAKRVKTQSDLQTVLDCLKAAQEDLQQGVCESLEKAAAVHLSISLGSNAAAVLAALGSQARLEDLPTSPGALRTLLNNAGPPMALKQLTLLVHPDKTQHPRAKEAFQRLAPELRAKMAEL</sequence>
<gene>
    <name evidence="2" type="ORF">EVOR1521_LOCUS11553</name>
</gene>
<dbReference type="Proteomes" id="UP001178507">
    <property type="component" value="Unassembled WGS sequence"/>
</dbReference>
<dbReference type="EMBL" id="CAUJNA010001147">
    <property type="protein sequence ID" value="CAJ1384752.1"/>
    <property type="molecule type" value="Genomic_DNA"/>
</dbReference>
<accession>A0AA36MUX0</accession>
<evidence type="ECO:0000256" key="1">
    <source>
        <dbReference type="SAM" id="MobiDB-lite"/>
    </source>
</evidence>
<proteinExistence type="predicted"/>
<keyword evidence="3" id="KW-1185">Reference proteome</keyword>
<reference evidence="2" key="1">
    <citation type="submission" date="2023-08" db="EMBL/GenBank/DDBJ databases">
        <authorList>
            <person name="Chen Y."/>
            <person name="Shah S."/>
            <person name="Dougan E. K."/>
            <person name="Thang M."/>
            <person name="Chan C."/>
        </authorList>
    </citation>
    <scope>NUCLEOTIDE SEQUENCE</scope>
</reference>